<keyword evidence="5" id="KW-0539">Nucleus</keyword>
<sequence length="327" mass="35080">MNGENQRLKDALNRVLNDYNMLKTRIATMIHQKQREHCPDDLNRNGSTIVAPVAAEMDQLLSPGRSRNEDLVTEIKKNSGNNGGAIRRARVSVRARSEASVIADGCQWRKYGQKLAKGNPCPRAYYRCTMAAGCPVKKQVSCSKLQQCLVPSDVYGRVVQRCIEDKTVLITTYEGNHNHPLQPAAMAMASTTSSAARMLLSGSISSSDSLATTISASSPFPTVTLDLTQPPTPSFHCQLTSSQFQLPFSNSLLQMSQTTPLQLPLPLYTQGAQHTTLADTVTSITADPNFMTAIAAAVSAVMGGGGGCNGNTVDENVEATKCNGNDG</sequence>
<dbReference type="PANTHER" id="PTHR31429">
    <property type="entry name" value="WRKY TRANSCRIPTION FACTOR 36-RELATED"/>
    <property type="match status" value="1"/>
</dbReference>
<comment type="subcellular location">
    <subcellularLocation>
        <location evidence="1">Nucleus</location>
    </subcellularLocation>
</comment>
<evidence type="ECO:0000313" key="8">
    <source>
        <dbReference type="Proteomes" id="UP001206925"/>
    </source>
</evidence>
<evidence type="ECO:0000259" key="6">
    <source>
        <dbReference type="PROSITE" id="PS50811"/>
    </source>
</evidence>
<organism evidence="7 8">
    <name type="scientific">Ambrosia artemisiifolia</name>
    <name type="common">Common ragweed</name>
    <dbReference type="NCBI Taxonomy" id="4212"/>
    <lineage>
        <taxon>Eukaryota</taxon>
        <taxon>Viridiplantae</taxon>
        <taxon>Streptophyta</taxon>
        <taxon>Embryophyta</taxon>
        <taxon>Tracheophyta</taxon>
        <taxon>Spermatophyta</taxon>
        <taxon>Magnoliopsida</taxon>
        <taxon>eudicotyledons</taxon>
        <taxon>Gunneridae</taxon>
        <taxon>Pentapetalae</taxon>
        <taxon>asterids</taxon>
        <taxon>campanulids</taxon>
        <taxon>Asterales</taxon>
        <taxon>Asteraceae</taxon>
        <taxon>Asteroideae</taxon>
        <taxon>Heliantheae alliance</taxon>
        <taxon>Heliantheae</taxon>
        <taxon>Ambrosia</taxon>
    </lineage>
</organism>
<keyword evidence="3" id="KW-0238">DNA-binding</keyword>
<keyword evidence="2" id="KW-0805">Transcription regulation</keyword>
<feature type="domain" description="WRKY" evidence="6">
    <location>
        <begin position="97"/>
        <end position="182"/>
    </location>
</feature>
<evidence type="ECO:0000256" key="2">
    <source>
        <dbReference type="ARBA" id="ARBA00023015"/>
    </source>
</evidence>
<dbReference type="InterPro" id="IPR036576">
    <property type="entry name" value="WRKY_dom_sf"/>
</dbReference>
<dbReference type="GO" id="GO:0003700">
    <property type="term" value="F:DNA-binding transcription factor activity"/>
    <property type="evidence" value="ECO:0007669"/>
    <property type="project" value="InterPro"/>
</dbReference>
<evidence type="ECO:0000256" key="3">
    <source>
        <dbReference type="ARBA" id="ARBA00023125"/>
    </source>
</evidence>
<dbReference type="PROSITE" id="PS50811">
    <property type="entry name" value="WRKY"/>
    <property type="match status" value="1"/>
</dbReference>
<accession>A0AAD5C6S5</accession>
<dbReference type="GO" id="GO:0043565">
    <property type="term" value="F:sequence-specific DNA binding"/>
    <property type="evidence" value="ECO:0007669"/>
    <property type="project" value="InterPro"/>
</dbReference>
<feature type="non-terminal residue" evidence="7">
    <location>
        <position position="1"/>
    </location>
</feature>
<evidence type="ECO:0000256" key="1">
    <source>
        <dbReference type="ARBA" id="ARBA00004123"/>
    </source>
</evidence>
<dbReference type="SUPFAM" id="SSF118290">
    <property type="entry name" value="WRKY DNA-binding domain"/>
    <property type="match status" value="1"/>
</dbReference>
<reference evidence="7" key="1">
    <citation type="submission" date="2022-06" db="EMBL/GenBank/DDBJ databases">
        <title>Uncovering the hologenomic basis of an extraordinary plant invasion.</title>
        <authorList>
            <person name="Bieker V.C."/>
            <person name="Martin M.D."/>
            <person name="Gilbert T."/>
            <person name="Hodgins K."/>
            <person name="Battlay P."/>
            <person name="Petersen B."/>
            <person name="Wilson J."/>
        </authorList>
    </citation>
    <scope>NUCLEOTIDE SEQUENCE</scope>
    <source>
        <strain evidence="7">AA19_3_7</strain>
        <tissue evidence="7">Leaf</tissue>
    </source>
</reference>
<comment type="caution">
    <text evidence="7">The sequence shown here is derived from an EMBL/GenBank/DDBJ whole genome shotgun (WGS) entry which is preliminary data.</text>
</comment>
<dbReference type="Pfam" id="PF03106">
    <property type="entry name" value="WRKY"/>
    <property type="match status" value="1"/>
</dbReference>
<dbReference type="EMBL" id="JAMZMK010009298">
    <property type="protein sequence ID" value="KAI7736353.1"/>
    <property type="molecule type" value="Genomic_DNA"/>
</dbReference>
<keyword evidence="4" id="KW-0804">Transcription</keyword>
<dbReference type="PANTHER" id="PTHR31429:SF50">
    <property type="entry name" value="WRKY DOMAIN-CONTAINING PROTEIN"/>
    <property type="match status" value="1"/>
</dbReference>
<dbReference type="GO" id="GO:0005634">
    <property type="term" value="C:nucleus"/>
    <property type="evidence" value="ECO:0007669"/>
    <property type="project" value="UniProtKB-SubCell"/>
</dbReference>
<evidence type="ECO:0000313" key="7">
    <source>
        <dbReference type="EMBL" id="KAI7736353.1"/>
    </source>
</evidence>
<proteinExistence type="predicted"/>
<dbReference type="Proteomes" id="UP001206925">
    <property type="component" value="Unassembled WGS sequence"/>
</dbReference>
<dbReference type="InterPro" id="IPR044810">
    <property type="entry name" value="WRKY_plant"/>
</dbReference>
<dbReference type="SMART" id="SM00774">
    <property type="entry name" value="WRKY"/>
    <property type="match status" value="1"/>
</dbReference>
<dbReference type="Gene3D" id="2.20.25.80">
    <property type="entry name" value="WRKY domain"/>
    <property type="match status" value="1"/>
</dbReference>
<gene>
    <name evidence="7" type="ORF">M8C21_028126</name>
</gene>
<evidence type="ECO:0000256" key="4">
    <source>
        <dbReference type="ARBA" id="ARBA00023163"/>
    </source>
</evidence>
<dbReference type="AlphaFoldDB" id="A0AAD5C6S5"/>
<protein>
    <recommendedName>
        <fullName evidence="6">WRKY domain-containing protein</fullName>
    </recommendedName>
</protein>
<keyword evidence="8" id="KW-1185">Reference proteome</keyword>
<name>A0AAD5C6S5_AMBAR</name>
<dbReference type="InterPro" id="IPR003657">
    <property type="entry name" value="WRKY_dom"/>
</dbReference>
<evidence type="ECO:0000256" key="5">
    <source>
        <dbReference type="ARBA" id="ARBA00023242"/>
    </source>
</evidence>